<proteinExistence type="predicted"/>
<comment type="caution">
    <text evidence="1">The sequence shown here is derived from an EMBL/GenBank/DDBJ whole genome shotgun (WGS) entry which is preliminary data.</text>
</comment>
<evidence type="ECO:0000313" key="1">
    <source>
        <dbReference type="EMBL" id="PKZ62671.1"/>
    </source>
</evidence>
<name>A0A2I1R0P6_9ACTN</name>
<evidence type="ECO:0000313" key="2">
    <source>
        <dbReference type="Proteomes" id="UP000234662"/>
    </source>
</evidence>
<dbReference type="EMBL" id="PKJC01000053">
    <property type="protein sequence ID" value="PKZ62671.1"/>
    <property type="molecule type" value="Genomic_DNA"/>
</dbReference>
<gene>
    <name evidence="1" type="ORF">CYJ73_25815</name>
</gene>
<sequence>MVNNTNLDTLITDFQQSTEGIKRHTYLFLSLYEARDRGDELVKMDLPNARHIYESSLLSAVVAWHSFASDWILTAIACDVSTINSKLQEAQAASFKVKGQLVVYARPQLIRRKPSVSEVRDLLEGSNRGSNLSIYDQSGWSRFRNILGPEYAARVDNFNTDDYTVMRLSNVMRNYAAHKSEQSREKLNMELRSASVKELDEHEGVDFTYEKKRVTNLGEYLFAYSRNPKLGQHTRLGYLLYRLISLSEKLR</sequence>
<dbReference type="AlphaFoldDB" id="A0A2I1R0P6"/>
<dbReference type="Proteomes" id="UP000234662">
    <property type="component" value="Unassembled WGS sequence"/>
</dbReference>
<evidence type="ECO:0008006" key="3">
    <source>
        <dbReference type="Google" id="ProtNLM"/>
    </source>
</evidence>
<organism evidence="1 2">
    <name type="scientific">Gordonia terrae</name>
    <dbReference type="NCBI Taxonomy" id="2055"/>
    <lineage>
        <taxon>Bacteria</taxon>
        <taxon>Bacillati</taxon>
        <taxon>Actinomycetota</taxon>
        <taxon>Actinomycetes</taxon>
        <taxon>Mycobacteriales</taxon>
        <taxon>Gordoniaceae</taxon>
        <taxon>Gordonia</taxon>
    </lineage>
</organism>
<protein>
    <recommendedName>
        <fullName evidence="3">RiboL-PSP-HEPN domain-containing protein</fullName>
    </recommendedName>
</protein>
<accession>A0A2I1R0P6</accession>
<dbReference type="RefSeq" id="WP_101823266.1">
    <property type="nucleotide sequence ID" value="NZ_PKJC01000053.1"/>
</dbReference>
<reference evidence="1 2" key="1">
    <citation type="submission" date="2017-12" db="EMBL/GenBank/DDBJ databases">
        <title>Phylogenetic diversity of female urinary microbiome.</title>
        <authorList>
            <person name="Thomas-White K."/>
            <person name="Wolfe A.J."/>
        </authorList>
    </citation>
    <scope>NUCLEOTIDE SEQUENCE [LARGE SCALE GENOMIC DNA]</scope>
    <source>
        <strain evidence="1 2">UMB0777</strain>
    </source>
</reference>